<dbReference type="GO" id="GO:0005775">
    <property type="term" value="C:vacuolar lumen"/>
    <property type="evidence" value="ECO:0007669"/>
    <property type="project" value="UniProtKB-SubCell"/>
</dbReference>
<dbReference type="Pfam" id="PF00445">
    <property type="entry name" value="Ribonuclease_T2"/>
    <property type="match status" value="1"/>
</dbReference>
<dbReference type="PANTHER" id="PTHR11240">
    <property type="entry name" value="RIBONUCLEASE T2"/>
    <property type="match status" value="1"/>
</dbReference>
<dbReference type="GO" id="GO:0006401">
    <property type="term" value="P:RNA catabolic process"/>
    <property type="evidence" value="ECO:0007669"/>
    <property type="project" value="TreeGrafter"/>
</dbReference>
<organism evidence="20 21">
    <name type="scientific">Cladosporium halotolerans</name>
    <dbReference type="NCBI Taxonomy" id="1052096"/>
    <lineage>
        <taxon>Eukaryota</taxon>
        <taxon>Fungi</taxon>
        <taxon>Dikarya</taxon>
        <taxon>Ascomycota</taxon>
        <taxon>Pezizomycotina</taxon>
        <taxon>Dothideomycetes</taxon>
        <taxon>Dothideomycetidae</taxon>
        <taxon>Cladosporiales</taxon>
        <taxon>Cladosporiaceae</taxon>
        <taxon>Cladosporium</taxon>
    </lineage>
</organism>
<dbReference type="GO" id="GO:0016787">
    <property type="term" value="F:hydrolase activity"/>
    <property type="evidence" value="ECO:0007669"/>
    <property type="project" value="UniProtKB-KW"/>
</dbReference>
<accession>A0AB34KQH3</accession>
<evidence type="ECO:0000256" key="5">
    <source>
        <dbReference type="ARBA" id="ARBA00022490"/>
    </source>
</evidence>
<feature type="active site" evidence="16">
    <location>
        <position position="108"/>
    </location>
</feature>
<keyword evidence="7" id="KW-0540">Nuclease</keyword>
<dbReference type="GeneID" id="96005670"/>
<evidence type="ECO:0000313" key="21">
    <source>
        <dbReference type="Proteomes" id="UP000803884"/>
    </source>
</evidence>
<dbReference type="InterPro" id="IPR001568">
    <property type="entry name" value="RNase_T2-like"/>
</dbReference>
<evidence type="ECO:0000256" key="9">
    <source>
        <dbReference type="ARBA" id="ARBA00022759"/>
    </source>
</evidence>
<dbReference type="Pfam" id="PF25488">
    <property type="entry name" value="RNaseT2L_C"/>
    <property type="match status" value="1"/>
</dbReference>
<dbReference type="CDD" id="cd01061">
    <property type="entry name" value="RNase_T2_euk"/>
    <property type="match status" value="1"/>
</dbReference>
<evidence type="ECO:0000256" key="4">
    <source>
        <dbReference type="ARBA" id="ARBA00012571"/>
    </source>
</evidence>
<gene>
    <name evidence="20" type="ORF">WHR41_04226</name>
</gene>
<name>A0AB34KQH3_9PEZI</name>
<dbReference type="GO" id="GO:0005576">
    <property type="term" value="C:extracellular region"/>
    <property type="evidence" value="ECO:0007669"/>
    <property type="project" value="TreeGrafter"/>
</dbReference>
<feature type="active site" evidence="16">
    <location>
        <position position="170"/>
    </location>
</feature>
<comment type="caution">
    <text evidence="20">The sequence shown here is derived from an EMBL/GenBank/DDBJ whole genome shotgun (WGS) entry which is preliminary data.</text>
</comment>
<evidence type="ECO:0000256" key="7">
    <source>
        <dbReference type="ARBA" id="ARBA00022722"/>
    </source>
</evidence>
<dbReference type="GO" id="GO:0033897">
    <property type="term" value="F:ribonuclease T2 activity"/>
    <property type="evidence" value="ECO:0007669"/>
    <property type="project" value="UniProtKB-EC"/>
</dbReference>
<keyword evidence="5" id="KW-0963">Cytoplasm</keyword>
<dbReference type="Proteomes" id="UP000803884">
    <property type="component" value="Unassembled WGS sequence"/>
</dbReference>
<evidence type="ECO:0000256" key="11">
    <source>
        <dbReference type="ARBA" id="ARBA00023157"/>
    </source>
</evidence>
<evidence type="ECO:0000256" key="15">
    <source>
        <dbReference type="ARBA" id="ARBA00071169"/>
    </source>
</evidence>
<feature type="active site" evidence="16">
    <location>
        <position position="166"/>
    </location>
</feature>
<dbReference type="GO" id="GO:0003723">
    <property type="term" value="F:RNA binding"/>
    <property type="evidence" value="ECO:0007669"/>
    <property type="project" value="InterPro"/>
</dbReference>
<evidence type="ECO:0000256" key="2">
    <source>
        <dbReference type="ARBA" id="ARBA00004496"/>
    </source>
</evidence>
<dbReference type="RefSeq" id="XP_069230409.1">
    <property type="nucleotide sequence ID" value="XM_069372832.1"/>
</dbReference>
<feature type="domain" description="RNase T2-like C-terminal" evidence="19">
    <location>
        <begin position="315"/>
        <end position="432"/>
    </location>
</feature>
<dbReference type="EMBL" id="JAAQHG020000011">
    <property type="protein sequence ID" value="KAL1587304.1"/>
    <property type="molecule type" value="Genomic_DNA"/>
</dbReference>
<protein>
    <recommendedName>
        <fullName evidence="15">Ribonuclease T2-like</fullName>
        <ecNumber evidence="4">4.6.1.19</ecNumber>
    </recommendedName>
</protein>
<dbReference type="SUPFAM" id="SSF55895">
    <property type="entry name" value="Ribonuclease Rh-like"/>
    <property type="match status" value="1"/>
</dbReference>
<keyword evidence="13" id="KW-0456">Lyase</keyword>
<keyword evidence="12" id="KW-0325">Glycoprotein</keyword>
<comment type="function">
    <text evidence="14">Rnase which modulates cell survival under stress conditions. Released from the vacuole to the cytoplasm during stress to promote tRNA and rRNA cleavage and to activate separately a downstream pathway that promotes cell death. Involved in cell size, vacuolar morphology and growth at high temperatures and high salt concentration.</text>
</comment>
<keyword evidence="21" id="KW-1185">Reference proteome</keyword>
<keyword evidence="11" id="KW-1015">Disulfide bond</keyword>
<dbReference type="InterPro" id="IPR033130">
    <property type="entry name" value="RNase_T2_His_AS_2"/>
</dbReference>
<feature type="region of interest" description="Disordered" evidence="18">
    <location>
        <begin position="288"/>
        <end position="320"/>
    </location>
</feature>
<dbReference type="PROSITE" id="PS00530">
    <property type="entry name" value="RNASE_T2_1"/>
    <property type="match status" value="1"/>
</dbReference>
<reference evidence="20 21" key="1">
    <citation type="journal article" date="2020" name="Microbiol. Resour. Announc.">
        <title>Draft Genome Sequence of a Cladosporium Species Isolated from the Mesophotic Ascidian Didemnum maculosum.</title>
        <authorList>
            <person name="Gioti A."/>
            <person name="Siaperas R."/>
            <person name="Nikolaivits E."/>
            <person name="Le Goff G."/>
            <person name="Ouazzani J."/>
            <person name="Kotoulas G."/>
            <person name="Topakas E."/>
        </authorList>
    </citation>
    <scope>NUCLEOTIDE SEQUENCE [LARGE SCALE GENOMIC DNA]</scope>
    <source>
        <strain evidence="20 21">TM138-S3</strain>
    </source>
</reference>
<keyword evidence="10" id="KW-0378">Hydrolase</keyword>
<sequence>MSWAARIKDVPSPLESSSELLDIVADTMPSLRSLSKYALSALGASQSVFADSNMFEAVSSCSNPQLSCHNTTVQPNLCCFNAPGGSLLQTQFWDTNPPTGPDGSWTIHGLWPDNCDGSYDANCDSRRAYTNITEILRAAGADETLSYMQTYWKDYQGDDESFWEHEWSKHGTCISTLNPSCYADYQPTQEVPDFFNRTVSLFQSLPSYTILADAGITPSSSKTYTSAQIQAALSAAHADHEVYLGCSGSSLNEIWYFFNVRGTLQTGTFEPADPLASSKCPSTGIRYLPKGASSTPTGTRTSTAPTSTSTSAPGTPFSGKGHLTIIPSGSSASKGCLISNGKWYVSGTCATYTASGSSDSFTLRSSKGACGVVEGAFTCGSGVSEGQAFSAEDGKLAYEGSAEFSADATPSGTQQVVVSAGGSGDVGVEVGWEGA</sequence>
<evidence type="ECO:0000256" key="13">
    <source>
        <dbReference type="ARBA" id="ARBA00023239"/>
    </source>
</evidence>
<evidence type="ECO:0000256" key="18">
    <source>
        <dbReference type="SAM" id="MobiDB-lite"/>
    </source>
</evidence>
<dbReference type="FunFam" id="3.90.730.10:FF:000004">
    <property type="entry name" value="Ribonuclease T2-like"/>
    <property type="match status" value="1"/>
</dbReference>
<dbReference type="AlphaFoldDB" id="A0AB34KQH3"/>
<dbReference type="InterPro" id="IPR033697">
    <property type="entry name" value="Ribonuclease_T2_eukaryotic"/>
</dbReference>
<dbReference type="EC" id="4.6.1.19" evidence="4"/>
<dbReference type="PANTHER" id="PTHR11240:SF79">
    <property type="entry name" value="RIBONUCLEASE T2"/>
    <property type="match status" value="1"/>
</dbReference>
<evidence type="ECO:0000256" key="1">
    <source>
        <dbReference type="ARBA" id="ARBA00004410"/>
    </source>
</evidence>
<dbReference type="PROSITE" id="PS00531">
    <property type="entry name" value="RNASE_T2_2"/>
    <property type="match status" value="1"/>
</dbReference>
<keyword evidence="9" id="KW-0255">Endonuclease</keyword>
<keyword evidence="8" id="KW-0732">Signal</keyword>
<dbReference type="InterPro" id="IPR018188">
    <property type="entry name" value="RNase_T2_His_AS_1"/>
</dbReference>
<evidence type="ECO:0000259" key="19">
    <source>
        <dbReference type="Pfam" id="PF25488"/>
    </source>
</evidence>
<evidence type="ECO:0000256" key="12">
    <source>
        <dbReference type="ARBA" id="ARBA00023180"/>
    </source>
</evidence>
<comment type="subcellular location">
    <subcellularLocation>
        <location evidence="2">Cytoplasm</location>
    </subcellularLocation>
    <subcellularLocation>
        <location evidence="1">Vacuole lumen</location>
    </subcellularLocation>
</comment>
<evidence type="ECO:0000256" key="16">
    <source>
        <dbReference type="PIRSR" id="PIRSR633697-1"/>
    </source>
</evidence>
<evidence type="ECO:0000256" key="10">
    <source>
        <dbReference type="ARBA" id="ARBA00022801"/>
    </source>
</evidence>
<evidence type="ECO:0000256" key="8">
    <source>
        <dbReference type="ARBA" id="ARBA00022729"/>
    </source>
</evidence>
<keyword evidence="6" id="KW-0926">Vacuole</keyword>
<dbReference type="Gene3D" id="3.90.730.10">
    <property type="entry name" value="Ribonuclease T2-like"/>
    <property type="match status" value="1"/>
</dbReference>
<proteinExistence type="inferred from homology"/>
<dbReference type="InterPro" id="IPR057328">
    <property type="entry name" value="RNaseT2L_C"/>
</dbReference>
<evidence type="ECO:0000256" key="6">
    <source>
        <dbReference type="ARBA" id="ARBA00022554"/>
    </source>
</evidence>
<evidence type="ECO:0000256" key="14">
    <source>
        <dbReference type="ARBA" id="ARBA00025494"/>
    </source>
</evidence>
<evidence type="ECO:0000313" key="20">
    <source>
        <dbReference type="EMBL" id="KAL1587304.1"/>
    </source>
</evidence>
<evidence type="ECO:0000256" key="3">
    <source>
        <dbReference type="ARBA" id="ARBA00007469"/>
    </source>
</evidence>
<comment type="similarity">
    <text evidence="3 17">Belongs to the RNase T2 family.</text>
</comment>
<evidence type="ECO:0000256" key="17">
    <source>
        <dbReference type="RuleBase" id="RU004328"/>
    </source>
</evidence>
<dbReference type="InterPro" id="IPR036430">
    <property type="entry name" value="RNase_T2-like_sf"/>
</dbReference>
<feature type="compositionally biased region" description="Low complexity" evidence="18">
    <location>
        <begin position="291"/>
        <end position="319"/>
    </location>
</feature>